<dbReference type="AlphaFoldDB" id="A0A249P9D5"/>
<evidence type="ECO:0000313" key="2">
    <source>
        <dbReference type="Proteomes" id="UP000217211"/>
    </source>
</evidence>
<dbReference type="KEGG" id="esj:SJ05684_c10740"/>
<accession>A0A249P9D5</accession>
<sequence length="76" mass="8518">MPDQGNAFFWKAFQTLSKARRPAFDGVSDILIADILAYADLVGVRDLDLRGQLCRIVVAMDEAALEWARARKPQPK</sequence>
<gene>
    <name evidence="1" type="ORF">SJ05684_c10740</name>
</gene>
<dbReference type="STRING" id="716928.GCA_000261485_04839"/>
<proteinExistence type="predicted"/>
<dbReference type="Pfam" id="PF23812">
    <property type="entry name" value="Phage_TAC_18"/>
    <property type="match status" value="1"/>
</dbReference>
<organism evidence="1 2">
    <name type="scientific">Sinorhizobium sojae CCBAU 05684</name>
    <dbReference type="NCBI Taxonomy" id="716928"/>
    <lineage>
        <taxon>Bacteria</taxon>
        <taxon>Pseudomonadati</taxon>
        <taxon>Pseudomonadota</taxon>
        <taxon>Alphaproteobacteria</taxon>
        <taxon>Hyphomicrobiales</taxon>
        <taxon>Rhizobiaceae</taxon>
        <taxon>Sinorhizobium/Ensifer group</taxon>
        <taxon>Sinorhizobium</taxon>
    </lineage>
</organism>
<dbReference type="EMBL" id="CP023067">
    <property type="protein sequence ID" value="ASY62531.1"/>
    <property type="molecule type" value="Genomic_DNA"/>
</dbReference>
<evidence type="ECO:0000313" key="1">
    <source>
        <dbReference type="EMBL" id="ASY62531.1"/>
    </source>
</evidence>
<dbReference type="Proteomes" id="UP000217211">
    <property type="component" value="Chromosome"/>
</dbReference>
<protein>
    <submittedName>
        <fullName evidence="1">Uncharacterized protein</fullName>
    </submittedName>
</protein>
<keyword evidence="2" id="KW-1185">Reference proteome</keyword>
<dbReference type="InterPro" id="IPR056919">
    <property type="entry name" value="Phage_TAC_18"/>
</dbReference>
<dbReference type="RefSeq" id="WP_034858731.1">
    <property type="nucleotide sequence ID" value="NZ_AJQT01000109.1"/>
</dbReference>
<name>A0A249P9D5_9HYPH</name>
<reference evidence="1 2" key="1">
    <citation type="submission" date="2017-08" db="EMBL/GenBank/DDBJ databases">
        <title>Multipartite genome sequences of Sinorhizobium species nodulating soybeans.</title>
        <authorList>
            <person name="Tian C.F."/>
        </authorList>
    </citation>
    <scope>NUCLEOTIDE SEQUENCE [LARGE SCALE GENOMIC DNA]</scope>
    <source>
        <strain evidence="1 2">CCBAU 05684</strain>
    </source>
</reference>